<dbReference type="RefSeq" id="WP_036559765.1">
    <property type="nucleotide sequence ID" value="NZ_JRNI01000030.1"/>
</dbReference>
<accession>A0A095Z5S9</accession>
<organism evidence="2 3">
    <name type="scientific">Oligella urethralis DNF00040</name>
    <dbReference type="NCBI Taxonomy" id="1401065"/>
    <lineage>
        <taxon>Bacteria</taxon>
        <taxon>Pseudomonadati</taxon>
        <taxon>Pseudomonadota</taxon>
        <taxon>Betaproteobacteria</taxon>
        <taxon>Burkholderiales</taxon>
        <taxon>Alcaligenaceae</taxon>
        <taxon>Oligella</taxon>
    </lineage>
</organism>
<dbReference type="OrthoDB" id="3034895at2"/>
<protein>
    <recommendedName>
        <fullName evidence="1">Tlde1 domain-containing protein</fullName>
    </recommendedName>
</protein>
<proteinExistence type="predicted"/>
<dbReference type="AlphaFoldDB" id="A0A095Z5S9"/>
<dbReference type="eggNOG" id="ENOG502ZCJ5">
    <property type="taxonomic scope" value="Bacteria"/>
</dbReference>
<dbReference type="InterPro" id="IPR021225">
    <property type="entry name" value="Tlde1_dom"/>
</dbReference>
<evidence type="ECO:0000313" key="2">
    <source>
        <dbReference type="EMBL" id="KGF30090.1"/>
    </source>
</evidence>
<reference evidence="2 3" key="1">
    <citation type="submission" date="2014-07" db="EMBL/GenBank/DDBJ databases">
        <authorList>
            <person name="McCorrison J."/>
            <person name="Sanka R."/>
            <person name="Torralba M."/>
            <person name="Gillis M."/>
            <person name="Haft D.H."/>
            <person name="Methe B."/>
            <person name="Sutton G."/>
            <person name="Nelson K.E."/>
        </authorList>
    </citation>
    <scope>NUCLEOTIDE SEQUENCE [LARGE SCALE GENOMIC DNA]</scope>
    <source>
        <strain evidence="2 3">DNF00040</strain>
    </source>
</reference>
<dbReference type="Proteomes" id="UP000029629">
    <property type="component" value="Unassembled WGS sequence"/>
</dbReference>
<feature type="domain" description="Tlde1" evidence="1">
    <location>
        <begin position="24"/>
        <end position="154"/>
    </location>
</feature>
<dbReference type="EMBL" id="JRNI01000030">
    <property type="protein sequence ID" value="KGF30090.1"/>
    <property type="molecule type" value="Genomic_DNA"/>
</dbReference>
<gene>
    <name evidence="2" type="ORF">HMPREF2130_07820</name>
</gene>
<comment type="caution">
    <text evidence="2">The sequence shown here is derived from an EMBL/GenBank/DDBJ whole genome shotgun (WGS) entry which is preliminary data.</text>
</comment>
<dbReference type="Pfam" id="PF10908">
    <property type="entry name" value="Tlde1_dom"/>
    <property type="match status" value="1"/>
</dbReference>
<name>A0A095Z5S9_9BURK</name>
<sequence length="166" mass="18982">MLIQGTFELNDQEFSELRLNGVNVKAFSGMGRYRNKKLFQCIKNLGPIPLGKYYIVDRSCFNSTTCKIKTTLANHRIIRQLTGLSNYSEWFALYAEDNFIDDSVQCDSMIRGAFRLHPKGERGISEGCITIDSYNDFQKVRNLIKATKKRQIQGTSIMTYGTITVK</sequence>
<keyword evidence="3" id="KW-1185">Reference proteome</keyword>
<evidence type="ECO:0000313" key="3">
    <source>
        <dbReference type="Proteomes" id="UP000029629"/>
    </source>
</evidence>
<evidence type="ECO:0000259" key="1">
    <source>
        <dbReference type="Pfam" id="PF10908"/>
    </source>
</evidence>